<feature type="non-terminal residue" evidence="9">
    <location>
        <position position="1"/>
    </location>
</feature>
<dbReference type="InterPro" id="IPR003593">
    <property type="entry name" value="AAA+_ATPase"/>
</dbReference>
<accession>A0ABX3ELI2</accession>
<dbReference type="InterPro" id="IPR017871">
    <property type="entry name" value="ABC_transporter-like_CS"/>
</dbReference>
<dbReference type="Gene3D" id="3.40.50.300">
    <property type="entry name" value="P-loop containing nucleotide triphosphate hydrolases"/>
    <property type="match status" value="1"/>
</dbReference>
<evidence type="ECO:0000313" key="10">
    <source>
        <dbReference type="Proteomes" id="UP000186058"/>
    </source>
</evidence>
<evidence type="ECO:0000256" key="4">
    <source>
        <dbReference type="ARBA" id="ARBA00022840"/>
    </source>
</evidence>
<organism evidence="9 10">
    <name type="scientific">Paenibacillus helianthi</name>
    <dbReference type="NCBI Taxonomy" id="1349432"/>
    <lineage>
        <taxon>Bacteria</taxon>
        <taxon>Bacillati</taxon>
        <taxon>Bacillota</taxon>
        <taxon>Bacilli</taxon>
        <taxon>Bacillales</taxon>
        <taxon>Paenibacillaceae</taxon>
        <taxon>Paenibacillus</taxon>
    </lineage>
</organism>
<dbReference type="Gene3D" id="1.20.1560.10">
    <property type="entry name" value="ABC transporter type 1, transmembrane domain"/>
    <property type="match status" value="1"/>
</dbReference>
<dbReference type="PROSITE" id="PS00211">
    <property type="entry name" value="ABC_TRANSPORTER_1"/>
    <property type="match status" value="1"/>
</dbReference>
<gene>
    <name evidence="9" type="ORF">A3844_23225</name>
</gene>
<sequence>SILRLSSEFLQKVLGNRLKNGISIIFRKQITEKAYEVEYVHFDDKEFCNKLKRAEQVVGEDLLNILFNFESALAIGSSLFSIILLTITERFYVVSVIIMLMIVVNLCIKMRTEIIVRKFNREMTLEGRTGDYLRDILSNSKFVREMRIYNSASYFMDLWEKTIKYQHNKRMTKRRSEIKIGMITTTIQSISIFIVLYLLIKDISMIENISIGLISTIFLALVQSGNKILTLTWPLSKLYINCTRLYDFHEFMTYPSAENQSIDLAIPIHSVNMENVNFRYKNSESDVLSNINLDIKKNEKVVIVGNNGAGKSTLIKCIIGLYEPNEGQILWNHERKRVNNFSIIFQNYIKFEMTLRENVSLGNLKQINNDELIIETLRKCNCYDIYEKLGDLDVPLGRNIENGQELSGGQWQKLAIARALFSDSNLLIFDEPTSAIDPKTEVEIMNNIFCLCENKTAIFISHRLGWAKNANRIIVIDNGRVIEQGTHTELINKLGAYYKMYSLQASWYRE</sequence>
<feature type="transmembrane region" description="Helical" evidence="7">
    <location>
        <begin position="180"/>
        <end position="199"/>
    </location>
</feature>
<dbReference type="InterPro" id="IPR003439">
    <property type="entry name" value="ABC_transporter-like_ATP-bd"/>
</dbReference>
<dbReference type="SUPFAM" id="SSF90123">
    <property type="entry name" value="ABC transporter transmembrane region"/>
    <property type="match status" value="1"/>
</dbReference>
<keyword evidence="3" id="KW-0547">Nucleotide-binding</keyword>
<feature type="domain" description="ABC transporter" evidence="8">
    <location>
        <begin position="271"/>
        <end position="503"/>
    </location>
</feature>
<dbReference type="InterPro" id="IPR036640">
    <property type="entry name" value="ABC1_TM_sf"/>
</dbReference>
<dbReference type="InterPro" id="IPR039421">
    <property type="entry name" value="Type_1_exporter"/>
</dbReference>
<dbReference type="Pfam" id="PF00005">
    <property type="entry name" value="ABC_tran"/>
    <property type="match status" value="1"/>
</dbReference>
<evidence type="ECO:0000256" key="2">
    <source>
        <dbReference type="ARBA" id="ARBA00022692"/>
    </source>
</evidence>
<evidence type="ECO:0000256" key="7">
    <source>
        <dbReference type="SAM" id="Phobius"/>
    </source>
</evidence>
<keyword evidence="4" id="KW-0067">ATP-binding</keyword>
<evidence type="ECO:0000313" key="9">
    <source>
        <dbReference type="EMBL" id="OKP82811.1"/>
    </source>
</evidence>
<dbReference type="InterPro" id="IPR027417">
    <property type="entry name" value="P-loop_NTPase"/>
</dbReference>
<evidence type="ECO:0000256" key="1">
    <source>
        <dbReference type="ARBA" id="ARBA00004651"/>
    </source>
</evidence>
<comment type="subcellular location">
    <subcellularLocation>
        <location evidence="1">Cell membrane</location>
        <topology evidence="1">Multi-pass membrane protein</topology>
    </subcellularLocation>
</comment>
<feature type="transmembrane region" description="Helical" evidence="7">
    <location>
        <begin position="91"/>
        <end position="108"/>
    </location>
</feature>
<keyword evidence="2 7" id="KW-0812">Transmembrane</keyword>
<keyword evidence="6 7" id="KW-0472">Membrane</keyword>
<reference evidence="9 10" key="1">
    <citation type="submission" date="2016-03" db="EMBL/GenBank/DDBJ databases">
        <authorList>
            <person name="Sant'Anna F.H."/>
            <person name="Ambrosini A."/>
            <person name="Souza R."/>
            <person name="Bach E."/>
            <person name="Fernandes G."/>
            <person name="Balsanelli E."/>
            <person name="Baura V.A."/>
            <person name="Souza E.M."/>
            <person name="Passaglia L."/>
        </authorList>
    </citation>
    <scope>NUCLEOTIDE SEQUENCE [LARGE SCALE GENOMIC DNA]</scope>
    <source>
        <strain evidence="9 10">P26E</strain>
    </source>
</reference>
<evidence type="ECO:0000256" key="5">
    <source>
        <dbReference type="ARBA" id="ARBA00022989"/>
    </source>
</evidence>
<dbReference type="PROSITE" id="PS50893">
    <property type="entry name" value="ABC_TRANSPORTER_2"/>
    <property type="match status" value="1"/>
</dbReference>
<dbReference type="SUPFAM" id="SSF52540">
    <property type="entry name" value="P-loop containing nucleoside triphosphate hydrolases"/>
    <property type="match status" value="1"/>
</dbReference>
<feature type="transmembrane region" description="Helical" evidence="7">
    <location>
        <begin position="62"/>
        <end position="85"/>
    </location>
</feature>
<keyword evidence="5 7" id="KW-1133">Transmembrane helix</keyword>
<evidence type="ECO:0000256" key="6">
    <source>
        <dbReference type="ARBA" id="ARBA00023136"/>
    </source>
</evidence>
<keyword evidence="10" id="KW-1185">Reference proteome</keyword>
<dbReference type="Proteomes" id="UP000186058">
    <property type="component" value="Unassembled WGS sequence"/>
</dbReference>
<name>A0ABX3ELI2_9BACL</name>
<dbReference type="PANTHER" id="PTHR24221">
    <property type="entry name" value="ATP-BINDING CASSETTE SUB-FAMILY B"/>
    <property type="match status" value="1"/>
</dbReference>
<dbReference type="SMART" id="SM00382">
    <property type="entry name" value="AAA"/>
    <property type="match status" value="1"/>
</dbReference>
<evidence type="ECO:0000259" key="8">
    <source>
        <dbReference type="PROSITE" id="PS50893"/>
    </source>
</evidence>
<dbReference type="EMBL" id="LVWI01000065">
    <property type="protein sequence ID" value="OKP82811.1"/>
    <property type="molecule type" value="Genomic_DNA"/>
</dbReference>
<evidence type="ECO:0000256" key="3">
    <source>
        <dbReference type="ARBA" id="ARBA00022741"/>
    </source>
</evidence>
<dbReference type="CDD" id="cd03228">
    <property type="entry name" value="ABCC_MRP_Like"/>
    <property type="match status" value="1"/>
</dbReference>
<protein>
    <recommendedName>
        <fullName evidence="8">ABC transporter domain-containing protein</fullName>
    </recommendedName>
</protein>
<dbReference type="PANTHER" id="PTHR24221:SF646">
    <property type="entry name" value="HAEMOLYSIN SECRETION ATP-BINDING PROTEIN"/>
    <property type="match status" value="1"/>
</dbReference>
<dbReference type="RefSeq" id="WP_074108661.1">
    <property type="nucleotide sequence ID" value="NZ_LVWI01000065.1"/>
</dbReference>
<proteinExistence type="predicted"/>
<comment type="caution">
    <text evidence="9">The sequence shown here is derived from an EMBL/GenBank/DDBJ whole genome shotgun (WGS) entry which is preliminary data.</text>
</comment>